<dbReference type="HOGENOM" id="CLU_089876_3_1_6"/>
<dbReference type="eggNOG" id="COG2050">
    <property type="taxonomic scope" value="Bacteria"/>
</dbReference>
<evidence type="ECO:0000313" key="3">
    <source>
        <dbReference type="EMBL" id="ACO77952.1"/>
    </source>
</evidence>
<dbReference type="KEGG" id="avn:Avin_17390"/>
<dbReference type="GeneID" id="88185003"/>
<dbReference type="Gene3D" id="3.10.129.10">
    <property type="entry name" value="Hotdog Thioesterase"/>
    <property type="match status" value="1"/>
</dbReference>
<organism evidence="3 4">
    <name type="scientific">Azotobacter vinelandii (strain DJ / ATCC BAA-1303)</name>
    <dbReference type="NCBI Taxonomy" id="322710"/>
    <lineage>
        <taxon>Bacteria</taxon>
        <taxon>Pseudomonadati</taxon>
        <taxon>Pseudomonadota</taxon>
        <taxon>Gammaproteobacteria</taxon>
        <taxon>Pseudomonadales</taxon>
        <taxon>Pseudomonadaceae</taxon>
        <taxon>Azotobacter</taxon>
    </lineage>
</organism>
<feature type="domain" description="Thioesterase" evidence="2">
    <location>
        <begin position="52"/>
        <end position="124"/>
    </location>
</feature>
<dbReference type="GO" id="GO:0061522">
    <property type="term" value="F:1,4-dihydroxy-2-naphthoyl-CoA thioesterase activity"/>
    <property type="evidence" value="ECO:0007669"/>
    <property type="project" value="TreeGrafter"/>
</dbReference>
<name>C1DSJ7_AZOVD</name>
<proteinExistence type="predicted"/>
<keyword evidence="4" id="KW-1185">Reference proteome</keyword>
<dbReference type="Proteomes" id="UP000002424">
    <property type="component" value="Chromosome"/>
</dbReference>
<evidence type="ECO:0000256" key="1">
    <source>
        <dbReference type="ARBA" id="ARBA00022801"/>
    </source>
</evidence>
<dbReference type="STRING" id="322710.Avin_17390"/>
<evidence type="ECO:0000313" key="4">
    <source>
        <dbReference type="Proteomes" id="UP000002424"/>
    </source>
</evidence>
<sequence length="140" mass="14881">MENRAQTWFDALLAGRQRWPVYDLLQGELVAWEAGTLVCRYVASEAFANPTGHVQGGMLAAMLDDAMGTLAQSPLAAGQFASTLSLTVSFLRPARPGPVRVEARFVRQGSRILNVEGQALQDDKPVAQAVAVSLVGQAGG</sequence>
<dbReference type="PANTHER" id="PTHR43240:SF1">
    <property type="entry name" value="BLR5584 PROTEIN"/>
    <property type="match status" value="1"/>
</dbReference>
<protein>
    <submittedName>
        <fullName evidence="3">Phenylacetic acid degradation-related protein</fullName>
    </submittedName>
</protein>
<accession>C1DSJ7</accession>
<dbReference type="InterPro" id="IPR006683">
    <property type="entry name" value="Thioestr_dom"/>
</dbReference>
<gene>
    <name evidence="3" type="ordered locus">Avin_17390</name>
</gene>
<dbReference type="NCBIfam" id="TIGR00369">
    <property type="entry name" value="unchar_dom_1"/>
    <property type="match status" value="1"/>
</dbReference>
<reference evidence="3 4" key="1">
    <citation type="journal article" date="2009" name="J. Bacteriol.">
        <title>Genome sequence of Azotobacter vinelandii, an obligate aerobe specialized to support diverse anaerobic metabolic processes.</title>
        <authorList>
            <person name="Setubal J.C."/>
            <person name="dos Santos P."/>
            <person name="Goldman B.S."/>
            <person name="Ertesvag H."/>
            <person name="Espin G."/>
            <person name="Rubio L.M."/>
            <person name="Valla S."/>
            <person name="Almeida N.F."/>
            <person name="Balasubramanian D."/>
            <person name="Cromes L."/>
            <person name="Curatti L."/>
            <person name="Du Z."/>
            <person name="Godsy E."/>
            <person name="Goodner B."/>
            <person name="Hellner-Burris K."/>
            <person name="Hernandez J.A."/>
            <person name="Houmiel K."/>
            <person name="Imperial J."/>
            <person name="Kennedy C."/>
            <person name="Larson T.J."/>
            <person name="Latreille P."/>
            <person name="Ligon L.S."/>
            <person name="Lu J."/>
            <person name="Maerk M."/>
            <person name="Miller N.M."/>
            <person name="Norton S."/>
            <person name="O'Carroll I.P."/>
            <person name="Paulsen I."/>
            <person name="Raulfs E.C."/>
            <person name="Roemer R."/>
            <person name="Rosser J."/>
            <person name="Segura D."/>
            <person name="Slater S."/>
            <person name="Stricklin S.L."/>
            <person name="Studholme D.J."/>
            <person name="Sun J."/>
            <person name="Viana C.J."/>
            <person name="Wallin E."/>
            <person name="Wang B."/>
            <person name="Wheeler C."/>
            <person name="Zhu H."/>
            <person name="Dean D.R."/>
            <person name="Dixon R."/>
            <person name="Wood D."/>
        </authorList>
    </citation>
    <scope>NUCLEOTIDE SEQUENCE [LARGE SCALE GENOMIC DNA]</scope>
    <source>
        <strain evidence="4">DJ / ATCC BAA-1303</strain>
    </source>
</reference>
<dbReference type="CDD" id="cd03443">
    <property type="entry name" value="PaaI_thioesterase"/>
    <property type="match status" value="1"/>
</dbReference>
<dbReference type="OrthoDB" id="9813282at2"/>
<keyword evidence="1" id="KW-0378">Hydrolase</keyword>
<dbReference type="PANTHER" id="PTHR43240">
    <property type="entry name" value="1,4-DIHYDROXY-2-NAPHTHOYL-COA THIOESTERASE 1"/>
    <property type="match status" value="1"/>
</dbReference>
<dbReference type="Pfam" id="PF03061">
    <property type="entry name" value="4HBT"/>
    <property type="match status" value="1"/>
</dbReference>
<dbReference type="InterPro" id="IPR029069">
    <property type="entry name" value="HotDog_dom_sf"/>
</dbReference>
<dbReference type="GO" id="GO:0005829">
    <property type="term" value="C:cytosol"/>
    <property type="evidence" value="ECO:0007669"/>
    <property type="project" value="TreeGrafter"/>
</dbReference>
<dbReference type="InterPro" id="IPR003736">
    <property type="entry name" value="PAAI_dom"/>
</dbReference>
<dbReference type="RefSeq" id="WP_012700362.1">
    <property type="nucleotide sequence ID" value="NC_012560.1"/>
</dbReference>
<evidence type="ECO:0000259" key="2">
    <source>
        <dbReference type="Pfam" id="PF03061"/>
    </source>
</evidence>
<dbReference type="SUPFAM" id="SSF54637">
    <property type="entry name" value="Thioesterase/thiol ester dehydrase-isomerase"/>
    <property type="match status" value="1"/>
</dbReference>
<dbReference type="AlphaFoldDB" id="C1DSJ7"/>
<dbReference type="EnsemblBacteria" id="ACO77952">
    <property type="protein sequence ID" value="ACO77952"/>
    <property type="gene ID" value="Avin_17390"/>
</dbReference>
<dbReference type="EMBL" id="CP001157">
    <property type="protein sequence ID" value="ACO77952.1"/>
    <property type="molecule type" value="Genomic_DNA"/>
</dbReference>